<organism evidence="1">
    <name type="scientific">marine sediment metagenome</name>
    <dbReference type="NCBI Taxonomy" id="412755"/>
    <lineage>
        <taxon>unclassified sequences</taxon>
        <taxon>metagenomes</taxon>
        <taxon>ecological metagenomes</taxon>
    </lineage>
</organism>
<sequence length="69" mass="7716">MAKISVKFKCGDRVQTTYTPPTEGIITAIFIRGKSRAYEMSYTSDSGPTSCTCEEVELRRSQEVDKLGF</sequence>
<gene>
    <name evidence="1" type="ORF">LCGC14_1688260</name>
</gene>
<dbReference type="EMBL" id="LAZR01014727">
    <property type="protein sequence ID" value="KKM16200.1"/>
    <property type="molecule type" value="Genomic_DNA"/>
</dbReference>
<accession>A0A0F9KLP1</accession>
<evidence type="ECO:0000313" key="1">
    <source>
        <dbReference type="EMBL" id="KKM16200.1"/>
    </source>
</evidence>
<proteinExistence type="predicted"/>
<protein>
    <submittedName>
        <fullName evidence="1">Uncharacterized protein</fullName>
    </submittedName>
</protein>
<reference evidence="1" key="1">
    <citation type="journal article" date="2015" name="Nature">
        <title>Complex archaea that bridge the gap between prokaryotes and eukaryotes.</title>
        <authorList>
            <person name="Spang A."/>
            <person name="Saw J.H."/>
            <person name="Jorgensen S.L."/>
            <person name="Zaremba-Niedzwiedzka K."/>
            <person name="Martijn J."/>
            <person name="Lind A.E."/>
            <person name="van Eijk R."/>
            <person name="Schleper C."/>
            <person name="Guy L."/>
            <person name="Ettema T.J."/>
        </authorList>
    </citation>
    <scope>NUCLEOTIDE SEQUENCE</scope>
</reference>
<dbReference type="AlphaFoldDB" id="A0A0F9KLP1"/>
<name>A0A0F9KLP1_9ZZZZ</name>
<comment type="caution">
    <text evidence="1">The sequence shown here is derived from an EMBL/GenBank/DDBJ whole genome shotgun (WGS) entry which is preliminary data.</text>
</comment>